<dbReference type="AlphaFoldDB" id="A0A183MXV4"/>
<organism evidence="1 2">
    <name type="scientific">Schistosoma margrebowiei</name>
    <dbReference type="NCBI Taxonomy" id="48269"/>
    <lineage>
        <taxon>Eukaryota</taxon>
        <taxon>Metazoa</taxon>
        <taxon>Spiralia</taxon>
        <taxon>Lophotrochozoa</taxon>
        <taxon>Platyhelminthes</taxon>
        <taxon>Trematoda</taxon>
        <taxon>Digenea</taxon>
        <taxon>Strigeidida</taxon>
        <taxon>Schistosomatoidea</taxon>
        <taxon>Schistosomatidae</taxon>
        <taxon>Schistosoma</taxon>
    </lineage>
</organism>
<proteinExistence type="predicted"/>
<accession>A0A183MXV4</accession>
<dbReference type="EMBL" id="UZAI01018488">
    <property type="protein sequence ID" value="VDP37456.1"/>
    <property type="molecule type" value="Genomic_DNA"/>
</dbReference>
<evidence type="ECO:0000313" key="2">
    <source>
        <dbReference type="Proteomes" id="UP000277204"/>
    </source>
</evidence>
<sequence>MQIKTASVAAVSVSVGLNIHKGKTMVLRYNTENSNPITLDGETPEDVGSLTYLGSIINEQEGSGAEVKTSIDKARASFLQLKNLWNSKQLSVNQYQNENLQYEHQSSSTVRS</sequence>
<evidence type="ECO:0000313" key="1">
    <source>
        <dbReference type="EMBL" id="VDP37456.1"/>
    </source>
</evidence>
<reference evidence="1 2" key="1">
    <citation type="submission" date="2018-11" db="EMBL/GenBank/DDBJ databases">
        <authorList>
            <consortium name="Pathogen Informatics"/>
        </authorList>
    </citation>
    <scope>NUCLEOTIDE SEQUENCE [LARGE SCALE GENOMIC DNA]</scope>
    <source>
        <strain evidence="1 2">Zambia</strain>
    </source>
</reference>
<name>A0A183MXV4_9TREM</name>
<gene>
    <name evidence="1" type="ORF">SMRZ_LOCUS20882</name>
</gene>
<keyword evidence="2" id="KW-1185">Reference proteome</keyword>
<dbReference type="Proteomes" id="UP000277204">
    <property type="component" value="Unassembled WGS sequence"/>
</dbReference>
<protein>
    <submittedName>
        <fullName evidence="1">Uncharacterized protein</fullName>
    </submittedName>
</protein>